<protein>
    <submittedName>
        <fullName evidence="2">Glycosyltransferase family 2 protein</fullName>
    </submittedName>
</protein>
<name>A0A842INM1_9FLAO</name>
<dbReference type="CDD" id="cd00761">
    <property type="entry name" value="Glyco_tranf_GTA_type"/>
    <property type="match status" value="1"/>
</dbReference>
<feature type="domain" description="Glycosyltransferase 2-like" evidence="1">
    <location>
        <begin position="6"/>
        <end position="166"/>
    </location>
</feature>
<keyword evidence="3" id="KW-1185">Reference proteome</keyword>
<dbReference type="PANTHER" id="PTHR22916:SF3">
    <property type="entry name" value="UDP-GLCNAC:BETAGAL BETA-1,3-N-ACETYLGLUCOSAMINYLTRANSFERASE-LIKE PROTEIN 1"/>
    <property type="match status" value="1"/>
</dbReference>
<dbReference type="Proteomes" id="UP000533900">
    <property type="component" value="Unassembled WGS sequence"/>
</dbReference>
<organism evidence="2 3">
    <name type="scientific">Winogradskyella flava</name>
    <dbReference type="NCBI Taxonomy" id="1884876"/>
    <lineage>
        <taxon>Bacteria</taxon>
        <taxon>Pseudomonadati</taxon>
        <taxon>Bacteroidota</taxon>
        <taxon>Flavobacteriia</taxon>
        <taxon>Flavobacteriales</taxon>
        <taxon>Flavobacteriaceae</taxon>
        <taxon>Winogradskyella</taxon>
    </lineage>
</organism>
<dbReference type="RefSeq" id="WP_185788474.1">
    <property type="nucleotide sequence ID" value="NZ_JACLCP010000001.1"/>
</dbReference>
<dbReference type="GO" id="GO:0016758">
    <property type="term" value="F:hexosyltransferase activity"/>
    <property type="evidence" value="ECO:0007669"/>
    <property type="project" value="UniProtKB-ARBA"/>
</dbReference>
<accession>A0A842INM1</accession>
<dbReference type="AlphaFoldDB" id="A0A842INM1"/>
<evidence type="ECO:0000313" key="3">
    <source>
        <dbReference type="Proteomes" id="UP000533900"/>
    </source>
</evidence>
<keyword evidence="2" id="KW-0808">Transferase</keyword>
<comment type="caution">
    <text evidence="2">The sequence shown here is derived from an EMBL/GenBank/DDBJ whole genome shotgun (WGS) entry which is preliminary data.</text>
</comment>
<dbReference type="InterPro" id="IPR001173">
    <property type="entry name" value="Glyco_trans_2-like"/>
</dbReference>
<sequence>MTPFFSVVVTVYNKAEFIKETLNSVLQQSFQDFEVIIINDGSTDNSKTVIESIEDKRIRLISASNQGASLARNRGIKEAKCNYIALLDGDDEWDKDYLKYIHHAISAYPEYSIFTTAVAHKYSKKIVPASYSFRQNKMTSIHNFFESSLDHTILTSSSIVFKKQIIEITGYFDPDIKSGQDTDLWIRIGLNYDIVFIDKILAYYRFVAKSLSNTTFNVGAKPKFDKYLNEEQENKSLKIYVDRNRFPLAILSKLNNDQQSFDYYKNSLDENHLVLKQKLLLKSPKWLIKLLLNIKSLKGEKLYYPKS</sequence>
<dbReference type="InterPro" id="IPR029044">
    <property type="entry name" value="Nucleotide-diphossugar_trans"/>
</dbReference>
<dbReference type="Pfam" id="PF00535">
    <property type="entry name" value="Glycos_transf_2"/>
    <property type="match status" value="1"/>
</dbReference>
<evidence type="ECO:0000259" key="1">
    <source>
        <dbReference type="Pfam" id="PF00535"/>
    </source>
</evidence>
<dbReference type="PANTHER" id="PTHR22916">
    <property type="entry name" value="GLYCOSYLTRANSFERASE"/>
    <property type="match status" value="1"/>
</dbReference>
<dbReference type="Gene3D" id="3.90.550.10">
    <property type="entry name" value="Spore Coat Polysaccharide Biosynthesis Protein SpsA, Chain A"/>
    <property type="match status" value="1"/>
</dbReference>
<evidence type="ECO:0000313" key="2">
    <source>
        <dbReference type="EMBL" id="MBC2844832.1"/>
    </source>
</evidence>
<dbReference type="EMBL" id="JACLCP010000001">
    <property type="protein sequence ID" value="MBC2844832.1"/>
    <property type="molecule type" value="Genomic_DNA"/>
</dbReference>
<proteinExistence type="predicted"/>
<dbReference type="SUPFAM" id="SSF53448">
    <property type="entry name" value="Nucleotide-diphospho-sugar transferases"/>
    <property type="match status" value="1"/>
</dbReference>
<reference evidence="2" key="1">
    <citation type="submission" date="2020-08" db="EMBL/GenBank/DDBJ databases">
        <title>Winogradskyella ouciana sp. nov., isolated from the hadal seawater of the Mariana Trench.</title>
        <authorList>
            <person name="He X."/>
        </authorList>
    </citation>
    <scope>NUCLEOTIDE SEQUENCE [LARGE SCALE GENOMIC DNA]</scope>
    <source>
        <strain evidence="2">KCTC 52348</strain>
    </source>
</reference>
<gene>
    <name evidence="2" type="ORF">H7F21_06975</name>
</gene>